<comment type="function">
    <text evidence="6">The RuvA-RuvB-RuvC complex processes Holliday junction (HJ) DNA during genetic recombination and DNA repair, while the RuvA-RuvB complex plays an important role in the rescue of blocked DNA replication forks via replication fork reversal (RFR). RuvA specifically binds to HJ cruciform DNA, conferring on it an open structure. The RuvB hexamer acts as an ATP-dependent pump, pulling dsDNA into and through the RuvAB complex. HJ branch migration allows RuvC to scan DNA until it finds its consensus sequence, where it cleaves and resolves the cruciform DNA.</text>
</comment>
<keyword evidence="8" id="KW-0067">ATP-binding</keyword>
<dbReference type="Gene3D" id="1.10.150.20">
    <property type="entry name" value="5' to 3' exonuclease, C-terminal subdomain"/>
    <property type="match status" value="1"/>
</dbReference>
<gene>
    <name evidence="6" type="primary">ruvA</name>
    <name evidence="8" type="ORF">A3B56_02045</name>
</gene>
<dbReference type="Proteomes" id="UP000178486">
    <property type="component" value="Unassembled WGS sequence"/>
</dbReference>
<keyword evidence="8" id="KW-0378">Hydrolase</keyword>
<dbReference type="GO" id="GO:0006310">
    <property type="term" value="P:DNA recombination"/>
    <property type="evidence" value="ECO:0007669"/>
    <property type="project" value="UniProtKB-UniRule"/>
</dbReference>
<dbReference type="EMBL" id="MGAU01000050">
    <property type="protein sequence ID" value="OGK53732.1"/>
    <property type="molecule type" value="Genomic_DNA"/>
</dbReference>
<dbReference type="GO" id="GO:0005737">
    <property type="term" value="C:cytoplasm"/>
    <property type="evidence" value="ECO:0007669"/>
    <property type="project" value="UniProtKB-SubCell"/>
</dbReference>
<dbReference type="SUPFAM" id="SSF47781">
    <property type="entry name" value="RuvA domain 2-like"/>
    <property type="match status" value="1"/>
</dbReference>
<name>A0A1F7JDP6_9BACT</name>
<keyword evidence="2 6" id="KW-0227">DNA damage</keyword>
<organism evidence="8 9">
    <name type="scientific">Candidatus Roizmanbacteria bacterium RIFCSPLOWO2_01_FULL_45_11</name>
    <dbReference type="NCBI Taxonomy" id="1802070"/>
    <lineage>
        <taxon>Bacteria</taxon>
        <taxon>Candidatus Roizmaniibacteriota</taxon>
    </lineage>
</organism>
<dbReference type="GO" id="GO:0005524">
    <property type="term" value="F:ATP binding"/>
    <property type="evidence" value="ECO:0007669"/>
    <property type="project" value="InterPro"/>
</dbReference>
<dbReference type="InterPro" id="IPR003583">
    <property type="entry name" value="Hlx-hairpin-Hlx_DNA-bd_motif"/>
</dbReference>
<keyword evidence="5 6" id="KW-0234">DNA repair</keyword>
<evidence type="ECO:0000256" key="1">
    <source>
        <dbReference type="ARBA" id="ARBA00022490"/>
    </source>
</evidence>
<reference evidence="8 9" key="1">
    <citation type="journal article" date="2016" name="Nat. Commun.">
        <title>Thousands of microbial genomes shed light on interconnected biogeochemical processes in an aquifer system.</title>
        <authorList>
            <person name="Anantharaman K."/>
            <person name="Brown C.T."/>
            <person name="Hug L.A."/>
            <person name="Sharon I."/>
            <person name="Castelle C.J."/>
            <person name="Probst A.J."/>
            <person name="Thomas B.C."/>
            <person name="Singh A."/>
            <person name="Wilkins M.J."/>
            <person name="Karaoz U."/>
            <person name="Brodie E.L."/>
            <person name="Williams K.H."/>
            <person name="Hubbard S.S."/>
            <person name="Banfield J.F."/>
        </authorList>
    </citation>
    <scope>NUCLEOTIDE SEQUENCE [LARGE SCALE GENOMIC DNA]</scope>
</reference>
<dbReference type="GO" id="GO:0009378">
    <property type="term" value="F:four-way junction helicase activity"/>
    <property type="evidence" value="ECO:0007669"/>
    <property type="project" value="InterPro"/>
</dbReference>
<comment type="domain">
    <text evidence="6">Has three domains with a flexible linker between the domains II and III and assumes an 'L' shape. Domain III is highly mobile and contacts RuvB.</text>
</comment>
<dbReference type="InterPro" id="IPR010994">
    <property type="entry name" value="RuvA_2-like"/>
</dbReference>
<dbReference type="Gene3D" id="2.40.50.140">
    <property type="entry name" value="Nucleic acid-binding proteins"/>
    <property type="match status" value="1"/>
</dbReference>
<comment type="subunit">
    <text evidence="6">Homotetramer. Forms an RuvA(8)-RuvB(12)-Holliday junction (HJ) complex. HJ DNA is sandwiched between 2 RuvA tetramers; dsDNA enters through RuvA and exits via RuvB. An RuvB hexamer assembles on each DNA strand where it exits the tetramer. Each RuvB hexamer is contacted by two RuvA subunits (via domain III) on 2 adjacent RuvB subunits; this complex drives branch migration. In the full resolvosome a probable DNA-RuvA(4)-RuvB(12)-RuvC(2) complex forms which resolves the HJ.</text>
</comment>
<protein>
    <recommendedName>
        <fullName evidence="6">Holliday junction branch migration complex subunit RuvA</fullName>
    </recommendedName>
</protein>
<feature type="domain" description="Helix-hairpin-helix DNA-binding motif class 1" evidence="7">
    <location>
        <begin position="105"/>
        <end position="124"/>
    </location>
</feature>
<dbReference type="InterPro" id="IPR013849">
    <property type="entry name" value="DNA_helicase_Holl-junc_RuvA_I"/>
</dbReference>
<evidence type="ECO:0000256" key="6">
    <source>
        <dbReference type="HAMAP-Rule" id="MF_00031"/>
    </source>
</evidence>
<comment type="caution">
    <text evidence="8">The sequence shown here is derived from an EMBL/GenBank/DDBJ whole genome shotgun (WGS) entry which is preliminary data.</text>
</comment>
<evidence type="ECO:0000256" key="2">
    <source>
        <dbReference type="ARBA" id="ARBA00022763"/>
    </source>
</evidence>
<keyword evidence="8" id="KW-0547">Nucleotide-binding</keyword>
<keyword evidence="4 6" id="KW-0233">DNA recombination</keyword>
<proteinExistence type="inferred from homology"/>
<dbReference type="InterPro" id="IPR000085">
    <property type="entry name" value="RuvA"/>
</dbReference>
<dbReference type="SUPFAM" id="SSF50249">
    <property type="entry name" value="Nucleic acid-binding proteins"/>
    <property type="match status" value="1"/>
</dbReference>
<dbReference type="GO" id="GO:0000400">
    <property type="term" value="F:four-way junction DNA binding"/>
    <property type="evidence" value="ECO:0007669"/>
    <property type="project" value="UniProtKB-UniRule"/>
</dbReference>
<comment type="caution">
    <text evidence="6">Lacks conserved residue(s) required for the propagation of feature annotation.</text>
</comment>
<sequence>MIGALEGKPIVLTASTIIMVDGVGYAVSIPGTSRGMLSGKDSVFLFVHTVVKEDALQLYGFVTEKELTMFTLLLDVSGVGPKTALGIIDFGVGGITHAIATADVSFFTQIPKVGKKVAQKIIIELKNKIGSIVELDLTDTRGETQDIIETLVHMGYSPAESRELVRSIPADIVLIEEKIRFVLKSRKV</sequence>
<dbReference type="Pfam" id="PF14520">
    <property type="entry name" value="HHH_5"/>
    <property type="match status" value="1"/>
</dbReference>
<accession>A0A1F7JDP6</accession>
<keyword evidence="1 6" id="KW-0963">Cytoplasm</keyword>
<dbReference type="InterPro" id="IPR012340">
    <property type="entry name" value="NA-bd_OB-fold"/>
</dbReference>
<dbReference type="HAMAP" id="MF_00031">
    <property type="entry name" value="DNA_HJ_migration_RuvA"/>
    <property type="match status" value="1"/>
</dbReference>
<dbReference type="SMART" id="SM00278">
    <property type="entry name" value="HhH1"/>
    <property type="match status" value="2"/>
</dbReference>
<feature type="domain" description="Helix-hairpin-helix DNA-binding motif class 1" evidence="7">
    <location>
        <begin position="71"/>
        <end position="90"/>
    </location>
</feature>
<keyword evidence="3 6" id="KW-0238">DNA-binding</keyword>
<dbReference type="GO" id="GO:0006281">
    <property type="term" value="P:DNA repair"/>
    <property type="evidence" value="ECO:0007669"/>
    <property type="project" value="UniProtKB-UniRule"/>
</dbReference>
<evidence type="ECO:0000256" key="5">
    <source>
        <dbReference type="ARBA" id="ARBA00023204"/>
    </source>
</evidence>
<evidence type="ECO:0000256" key="4">
    <source>
        <dbReference type="ARBA" id="ARBA00023172"/>
    </source>
</evidence>
<keyword evidence="8" id="KW-0347">Helicase</keyword>
<dbReference type="GO" id="GO:0048476">
    <property type="term" value="C:Holliday junction resolvase complex"/>
    <property type="evidence" value="ECO:0007669"/>
    <property type="project" value="UniProtKB-UniRule"/>
</dbReference>
<dbReference type="AlphaFoldDB" id="A0A1F7JDP6"/>
<feature type="region of interest" description="Domain III" evidence="6">
    <location>
        <begin position="145"/>
        <end position="188"/>
    </location>
</feature>
<evidence type="ECO:0000313" key="9">
    <source>
        <dbReference type="Proteomes" id="UP000178486"/>
    </source>
</evidence>
<dbReference type="NCBIfam" id="TIGR00084">
    <property type="entry name" value="ruvA"/>
    <property type="match status" value="1"/>
</dbReference>
<comment type="similarity">
    <text evidence="6">Belongs to the RuvA family.</text>
</comment>
<evidence type="ECO:0000313" key="8">
    <source>
        <dbReference type="EMBL" id="OGK53732.1"/>
    </source>
</evidence>
<evidence type="ECO:0000259" key="7">
    <source>
        <dbReference type="SMART" id="SM00278"/>
    </source>
</evidence>
<dbReference type="Pfam" id="PF01330">
    <property type="entry name" value="RuvA_N"/>
    <property type="match status" value="1"/>
</dbReference>
<evidence type="ECO:0000256" key="3">
    <source>
        <dbReference type="ARBA" id="ARBA00023125"/>
    </source>
</evidence>
<comment type="subcellular location">
    <subcellularLocation>
        <location evidence="6">Cytoplasm</location>
    </subcellularLocation>
</comment>